<organism evidence="1 2">
    <name type="scientific">Frigoriglobus tundricola</name>
    <dbReference type="NCBI Taxonomy" id="2774151"/>
    <lineage>
        <taxon>Bacteria</taxon>
        <taxon>Pseudomonadati</taxon>
        <taxon>Planctomycetota</taxon>
        <taxon>Planctomycetia</taxon>
        <taxon>Gemmatales</taxon>
        <taxon>Gemmataceae</taxon>
        <taxon>Frigoriglobus</taxon>
    </lineage>
</organism>
<proteinExistence type="predicted"/>
<accession>A0A6M5YLC0</accession>
<reference evidence="2" key="1">
    <citation type="submission" date="2020-05" db="EMBL/GenBank/DDBJ databases">
        <title>Frigoriglobus tundricola gen. nov., sp. nov., a psychrotolerant cellulolytic planctomycete of the family Gemmataceae with two divergent copies of 16S rRNA gene.</title>
        <authorList>
            <person name="Kulichevskaya I.S."/>
            <person name="Ivanova A.A."/>
            <person name="Naumoff D.G."/>
            <person name="Beletsky A.V."/>
            <person name="Rijpstra W.I.C."/>
            <person name="Sinninghe Damste J.S."/>
            <person name="Mardanov A.V."/>
            <person name="Ravin N.V."/>
            <person name="Dedysh S.N."/>
        </authorList>
    </citation>
    <scope>NUCLEOTIDE SEQUENCE [LARGE SCALE GENOMIC DNA]</scope>
    <source>
        <strain evidence="2">PL17</strain>
    </source>
</reference>
<dbReference type="Proteomes" id="UP000503447">
    <property type="component" value="Chromosome"/>
</dbReference>
<dbReference type="RefSeq" id="WP_171470655.1">
    <property type="nucleotide sequence ID" value="NZ_CP053452.2"/>
</dbReference>
<keyword evidence="2" id="KW-1185">Reference proteome</keyword>
<name>A0A6M5YLC0_9BACT</name>
<evidence type="ECO:0000313" key="2">
    <source>
        <dbReference type="Proteomes" id="UP000503447"/>
    </source>
</evidence>
<evidence type="ECO:0000313" key="1">
    <source>
        <dbReference type="EMBL" id="QJW94725.1"/>
    </source>
</evidence>
<dbReference type="KEGG" id="ftj:FTUN_2247"/>
<gene>
    <name evidence="1" type="ORF">FTUN_2247</name>
</gene>
<dbReference type="AlphaFoldDB" id="A0A6M5YLC0"/>
<protein>
    <submittedName>
        <fullName evidence="1">Uncharacterized protein</fullName>
    </submittedName>
</protein>
<sequence>MGEHLRALESAISDVGHWTWWAANLPPVFQVEFGGTQFWNPPSGEGQPPSSRIALRFRKPRLVYFLTLVDGVPADWPDRLQRDELEPPSVDHEAFTLTSAELCGRLVGKAVAIRSLVGEPGATPLPLVGEALIGFEAGPFGLVVAAESLGVFNHHGELDESAVLASNSKWWEYWREYWRRKDTTDPLPRDYACEVTIPLAPDAEPVAAPDPAT</sequence>
<dbReference type="EMBL" id="CP053452">
    <property type="protein sequence ID" value="QJW94725.1"/>
    <property type="molecule type" value="Genomic_DNA"/>
</dbReference>